<sequence length="86" mass="9838">MARLSRLCTSSSISFPNKYRLFILLNGCENWTLHMDTERRIQAFAHNILALSLQGSQDQRILPKHNCNTCSPQEPLLAIVNERKLA</sequence>
<organism evidence="1 2">
    <name type="scientific">Dreissena polymorpha</name>
    <name type="common">Zebra mussel</name>
    <name type="synonym">Mytilus polymorpha</name>
    <dbReference type="NCBI Taxonomy" id="45954"/>
    <lineage>
        <taxon>Eukaryota</taxon>
        <taxon>Metazoa</taxon>
        <taxon>Spiralia</taxon>
        <taxon>Lophotrochozoa</taxon>
        <taxon>Mollusca</taxon>
        <taxon>Bivalvia</taxon>
        <taxon>Autobranchia</taxon>
        <taxon>Heteroconchia</taxon>
        <taxon>Euheterodonta</taxon>
        <taxon>Imparidentia</taxon>
        <taxon>Neoheterodontei</taxon>
        <taxon>Myida</taxon>
        <taxon>Dreissenoidea</taxon>
        <taxon>Dreissenidae</taxon>
        <taxon>Dreissena</taxon>
    </lineage>
</organism>
<keyword evidence="2" id="KW-1185">Reference proteome</keyword>
<accession>A0A9D4BCE1</accession>
<proteinExistence type="predicted"/>
<protein>
    <submittedName>
        <fullName evidence="1">Uncharacterized protein</fullName>
    </submittedName>
</protein>
<dbReference type="AlphaFoldDB" id="A0A9D4BCE1"/>
<name>A0A9D4BCE1_DREPO</name>
<reference evidence="1" key="2">
    <citation type="submission" date="2020-11" db="EMBL/GenBank/DDBJ databases">
        <authorList>
            <person name="McCartney M.A."/>
            <person name="Auch B."/>
            <person name="Kono T."/>
            <person name="Mallez S."/>
            <person name="Becker A."/>
            <person name="Gohl D.M."/>
            <person name="Silverstein K.A.T."/>
            <person name="Koren S."/>
            <person name="Bechman K.B."/>
            <person name="Herman A."/>
            <person name="Abrahante J.E."/>
            <person name="Garbe J."/>
        </authorList>
    </citation>
    <scope>NUCLEOTIDE SEQUENCE</scope>
    <source>
        <strain evidence="1">Duluth1</strain>
        <tissue evidence="1">Whole animal</tissue>
    </source>
</reference>
<comment type="caution">
    <text evidence="1">The sequence shown here is derived from an EMBL/GenBank/DDBJ whole genome shotgun (WGS) entry which is preliminary data.</text>
</comment>
<reference evidence="1" key="1">
    <citation type="journal article" date="2019" name="bioRxiv">
        <title>The Genome of the Zebra Mussel, Dreissena polymorpha: A Resource for Invasive Species Research.</title>
        <authorList>
            <person name="McCartney M.A."/>
            <person name="Auch B."/>
            <person name="Kono T."/>
            <person name="Mallez S."/>
            <person name="Zhang Y."/>
            <person name="Obille A."/>
            <person name="Becker A."/>
            <person name="Abrahante J.E."/>
            <person name="Garbe J."/>
            <person name="Badalamenti J.P."/>
            <person name="Herman A."/>
            <person name="Mangelson H."/>
            <person name="Liachko I."/>
            <person name="Sullivan S."/>
            <person name="Sone E.D."/>
            <person name="Koren S."/>
            <person name="Silverstein K.A.T."/>
            <person name="Beckman K.B."/>
            <person name="Gohl D.M."/>
        </authorList>
    </citation>
    <scope>NUCLEOTIDE SEQUENCE</scope>
    <source>
        <strain evidence="1">Duluth1</strain>
        <tissue evidence="1">Whole animal</tissue>
    </source>
</reference>
<gene>
    <name evidence="1" type="ORF">DPMN_192392</name>
</gene>
<evidence type="ECO:0000313" key="1">
    <source>
        <dbReference type="EMBL" id="KAH3689981.1"/>
    </source>
</evidence>
<dbReference type="EMBL" id="JAIWYP010000085">
    <property type="protein sequence ID" value="KAH3689981.1"/>
    <property type="molecule type" value="Genomic_DNA"/>
</dbReference>
<evidence type="ECO:0000313" key="2">
    <source>
        <dbReference type="Proteomes" id="UP000828390"/>
    </source>
</evidence>
<dbReference type="Proteomes" id="UP000828390">
    <property type="component" value="Unassembled WGS sequence"/>
</dbReference>